<evidence type="ECO:0000256" key="1">
    <source>
        <dbReference type="SAM" id="Coils"/>
    </source>
</evidence>
<gene>
    <name evidence="4" type="ORF">J7I43_06900</name>
</gene>
<accession>A0ABS3YCU8</accession>
<dbReference type="InterPro" id="IPR013491">
    <property type="entry name" value="Tape_meas_N"/>
</dbReference>
<dbReference type="Pfam" id="PF20155">
    <property type="entry name" value="TMP_3"/>
    <property type="match status" value="1"/>
</dbReference>
<sequence length="1099" mass="122624">MARRDLIDEVINSPKVDAQLDRLDERLEKVVKKIIEINRLGKTIDFSKGFTESARAAQEARAATEALRKEREELRKQEQATRNAIAETRLEQQKLKTEMDRTREAEQKARIAKKALKDSIVAETGSILQLRNTLRQLQAQYDALGPKARNAIGGREMLANIRKVDAELKKLEATTGRFQRNVGNYPKLVGGLQGFLGGAGIGVTLGAAGIGLIAKQVFDTTVQLDSMNAALRAVSGSEEEFAKNQQFLLDVSERLGLNILELTGAYKLFYAASTQSGLSAGETRTIFESVAESAAVLKLSAQDTQGVLLAFSQVLGKGKVQAEELRGQIGERIPGAFAIAARSIGVTEQQLNKMLEKGEVIASDFLPKFAAELRKTYGTDGPVDSLQGSINKLSNEFTELVQNNESGLSRFFKGIVNASREALNGFNIFLEKVQEFSLGEYLSDLTIGRDVLAQANRQTEELINQAKRDELRAGNNAYIEEFKKASAEQRKVMLEEAKKMAAITAKAAEEASVPGFLTGANPTQLGENAEAIAKARRAQDYAFQESDRVQQFQQILAEEAAAATKATANVTKEQENAAARLRERQRKALLDAKGIDLQAAIDSQKEIFENEKVSLQGRLDALGTYYELRDQLITENLAIEKQKEGLLPEEIALLEKKADAERLENRKEFWKEYTGVAKSAADEQTKAVLEAFDRESAEIDRREAAELERETERYQKKQYSQEQFELIKLQIANKYNTLRLQAEIAAAKKSLEILQANGQPVEAALKRLHDLEMQLAKESQEFHEQSEKNKTEATQSELEKRRDLEQQYHDRISSLRQDALQFATDLGLSFFEKEKNRLQDQIDLISEQEKKEIEAITRSAASTEEKENQITVIKETAQVKREALERRQREIDARAAQFQKFASLFQIGITTAETLFKIQAQAAVLSSNPLTAALASLAYAQIPIVIASGALQAAAIAAKRIPRYAEGTDDHPGGWAMLGDAWRHELVVNPDGTMQITPNRPTYMDLMPHAKVLPDAKEYFLRNPHMMFPAPPDVGGQSVSDPFLAEEIVRGVDRSMRRVEKAIMNRPSERTIIDADGIRRQAYDGHAWQTYVNQFVHHR</sequence>
<dbReference type="Proteomes" id="UP000679126">
    <property type="component" value="Unassembled WGS sequence"/>
</dbReference>
<evidence type="ECO:0000313" key="4">
    <source>
        <dbReference type="EMBL" id="MBO9151929.1"/>
    </source>
</evidence>
<evidence type="ECO:0000259" key="3">
    <source>
        <dbReference type="Pfam" id="PF20155"/>
    </source>
</evidence>
<organism evidence="4 5">
    <name type="scientific">Chitinophaga chungangae</name>
    <dbReference type="NCBI Taxonomy" id="2821488"/>
    <lineage>
        <taxon>Bacteria</taxon>
        <taxon>Pseudomonadati</taxon>
        <taxon>Bacteroidota</taxon>
        <taxon>Chitinophagia</taxon>
        <taxon>Chitinophagales</taxon>
        <taxon>Chitinophagaceae</taxon>
        <taxon>Chitinophaga</taxon>
    </lineage>
</organism>
<feature type="region of interest" description="Disordered" evidence="2">
    <location>
        <begin position="780"/>
        <end position="801"/>
    </location>
</feature>
<feature type="coiled-coil region" evidence="1">
    <location>
        <begin position="20"/>
        <end position="105"/>
    </location>
</feature>
<evidence type="ECO:0000313" key="5">
    <source>
        <dbReference type="Proteomes" id="UP000679126"/>
    </source>
</evidence>
<dbReference type="NCBIfam" id="TIGR02675">
    <property type="entry name" value="tape_meas_nterm"/>
    <property type="match status" value="1"/>
</dbReference>
<feature type="coiled-coil region" evidence="1">
    <location>
        <begin position="828"/>
        <end position="894"/>
    </location>
</feature>
<dbReference type="RefSeq" id="WP_209144593.1">
    <property type="nucleotide sequence ID" value="NZ_JAGHKP010000001.1"/>
</dbReference>
<evidence type="ECO:0000256" key="2">
    <source>
        <dbReference type="SAM" id="MobiDB-lite"/>
    </source>
</evidence>
<proteinExistence type="predicted"/>
<dbReference type="EMBL" id="JAGHKP010000001">
    <property type="protein sequence ID" value="MBO9151929.1"/>
    <property type="molecule type" value="Genomic_DNA"/>
</dbReference>
<keyword evidence="5" id="KW-1185">Reference proteome</keyword>
<name>A0ABS3YCU8_9BACT</name>
<comment type="caution">
    <text evidence="4">The sequence shown here is derived from an EMBL/GenBank/DDBJ whole genome shotgun (WGS) entry which is preliminary data.</text>
</comment>
<reference evidence="5" key="1">
    <citation type="submission" date="2021-03" db="EMBL/GenBank/DDBJ databases">
        <title>Assistant Professor.</title>
        <authorList>
            <person name="Huq M.A."/>
        </authorList>
    </citation>
    <scope>NUCLEOTIDE SEQUENCE [LARGE SCALE GENOMIC DNA]</scope>
    <source>
        <strain evidence="5">MAH-28</strain>
    </source>
</reference>
<keyword evidence="1" id="KW-0175">Coiled coil</keyword>
<feature type="domain" description="Tape measure protein N-terminal" evidence="3">
    <location>
        <begin position="215"/>
        <end position="403"/>
    </location>
</feature>
<protein>
    <submittedName>
        <fullName evidence="4">Tape measure protein</fullName>
    </submittedName>
</protein>